<evidence type="ECO:0000256" key="1">
    <source>
        <dbReference type="SAM" id="MobiDB-lite"/>
    </source>
</evidence>
<keyword evidence="2" id="KW-1133">Transmembrane helix</keyword>
<feature type="compositionally biased region" description="Acidic residues" evidence="1">
    <location>
        <begin position="1"/>
        <end position="10"/>
    </location>
</feature>
<keyword evidence="2" id="KW-0812">Transmembrane</keyword>
<gene>
    <name evidence="3" type="ORF">JOF34_000560</name>
</gene>
<organism evidence="3 4">
    <name type="scientific">Microbacterium amylolyticum</name>
    <dbReference type="NCBI Taxonomy" id="936337"/>
    <lineage>
        <taxon>Bacteria</taxon>
        <taxon>Bacillati</taxon>
        <taxon>Actinomycetota</taxon>
        <taxon>Actinomycetes</taxon>
        <taxon>Micrococcales</taxon>
        <taxon>Microbacteriaceae</taxon>
        <taxon>Microbacterium</taxon>
    </lineage>
</organism>
<comment type="caution">
    <text evidence="3">The sequence shown here is derived from an EMBL/GenBank/DDBJ whole genome shotgun (WGS) entry which is preliminary data.</text>
</comment>
<dbReference type="EMBL" id="JAGIOL010000001">
    <property type="protein sequence ID" value="MBP2435974.1"/>
    <property type="molecule type" value="Genomic_DNA"/>
</dbReference>
<feature type="compositionally biased region" description="Basic and acidic residues" evidence="1">
    <location>
        <begin position="41"/>
        <end position="57"/>
    </location>
</feature>
<dbReference type="Pfam" id="PF11241">
    <property type="entry name" value="DUF3043"/>
    <property type="match status" value="1"/>
</dbReference>
<evidence type="ECO:0000313" key="3">
    <source>
        <dbReference type="EMBL" id="MBP2435974.1"/>
    </source>
</evidence>
<reference evidence="3 4" key="1">
    <citation type="submission" date="2021-03" db="EMBL/GenBank/DDBJ databases">
        <title>Sequencing the genomes of 1000 actinobacteria strains.</title>
        <authorList>
            <person name="Klenk H.-P."/>
        </authorList>
    </citation>
    <scope>NUCLEOTIDE SEQUENCE [LARGE SCALE GENOMIC DNA]</scope>
    <source>
        <strain evidence="3 4">DSM 24221</strain>
    </source>
</reference>
<feature type="transmembrane region" description="Helical" evidence="2">
    <location>
        <begin position="88"/>
        <end position="110"/>
    </location>
</feature>
<dbReference type="RefSeq" id="WP_165131389.1">
    <property type="nucleotide sequence ID" value="NZ_CP049253.1"/>
</dbReference>
<evidence type="ECO:0000256" key="2">
    <source>
        <dbReference type="SAM" id="Phobius"/>
    </source>
</evidence>
<name>A0ABS4ZFB6_9MICO</name>
<feature type="region of interest" description="Disordered" evidence="1">
    <location>
        <begin position="1"/>
        <end position="57"/>
    </location>
</feature>
<proteinExistence type="predicted"/>
<accession>A0ABS4ZFB6</accession>
<feature type="transmembrane region" description="Helical" evidence="2">
    <location>
        <begin position="116"/>
        <end position="137"/>
    </location>
</feature>
<sequence>MATNAAEDDATPTPNVGKGRPTPTRAEQEAKRVRPLVATTKEAKKAARAEMRERQDRARVGMANGEERFLGPRDRGPQRRFVRDWVDAGWHLGEFLMPMMIVVIVMTFIPTTLTQVWSFGLLWVYIIFVIGDMILLGRRMKKKVAEKFGEDKREKGLGWYAAMRSLQMRFMRIPKPQTKRGEYPRM</sequence>
<keyword evidence="2" id="KW-0472">Membrane</keyword>
<dbReference type="InterPro" id="IPR021403">
    <property type="entry name" value="DUF3043"/>
</dbReference>
<keyword evidence="4" id="KW-1185">Reference proteome</keyword>
<dbReference type="Proteomes" id="UP001519362">
    <property type="component" value="Unassembled WGS sequence"/>
</dbReference>
<protein>
    <recommendedName>
        <fullName evidence="5">DUF3043 domain-containing protein</fullName>
    </recommendedName>
</protein>
<evidence type="ECO:0008006" key="5">
    <source>
        <dbReference type="Google" id="ProtNLM"/>
    </source>
</evidence>
<evidence type="ECO:0000313" key="4">
    <source>
        <dbReference type="Proteomes" id="UP001519362"/>
    </source>
</evidence>